<dbReference type="InterPro" id="IPR007387">
    <property type="entry name" value="TRAP_DctQ"/>
</dbReference>
<feature type="transmembrane region" description="Helical" evidence="9">
    <location>
        <begin position="83"/>
        <end position="104"/>
    </location>
</feature>
<dbReference type="GO" id="GO:0022857">
    <property type="term" value="F:transmembrane transporter activity"/>
    <property type="evidence" value="ECO:0007669"/>
    <property type="project" value="UniProtKB-UniRule"/>
</dbReference>
<dbReference type="GO" id="GO:0015740">
    <property type="term" value="P:C4-dicarboxylate transport"/>
    <property type="evidence" value="ECO:0007669"/>
    <property type="project" value="TreeGrafter"/>
</dbReference>
<sequence>MRFLDHLEEWIVAGMLAAMTALTFLQVVMRYVFNSGFSWALELTTVFFAFMIFVGISYGVRVGSHIGVDALVKMLGHNARRNVSILAVLLCLLYVGFVLTGASIYVLKMKEVGIEFEDMPIERWQVLAVMPLGYLLTGWRFLQILNGLISGKTETLTLADEAAEAMRLKAEDTPS</sequence>
<name>A0A1Q8YHA3_9BURK</name>
<organism evidence="11 12">
    <name type="scientific">Rhodoferax antarcticus ANT.BR</name>
    <dbReference type="NCBI Taxonomy" id="1111071"/>
    <lineage>
        <taxon>Bacteria</taxon>
        <taxon>Pseudomonadati</taxon>
        <taxon>Pseudomonadota</taxon>
        <taxon>Betaproteobacteria</taxon>
        <taxon>Burkholderiales</taxon>
        <taxon>Comamonadaceae</taxon>
        <taxon>Rhodoferax</taxon>
    </lineage>
</organism>
<evidence type="ECO:0000256" key="2">
    <source>
        <dbReference type="ARBA" id="ARBA00022448"/>
    </source>
</evidence>
<evidence type="ECO:0000256" key="6">
    <source>
        <dbReference type="ARBA" id="ARBA00022989"/>
    </source>
</evidence>
<proteinExistence type="inferred from homology"/>
<feature type="domain" description="Tripartite ATP-independent periplasmic transporters DctQ component" evidence="10">
    <location>
        <begin position="19"/>
        <end position="143"/>
    </location>
</feature>
<evidence type="ECO:0000313" key="12">
    <source>
        <dbReference type="Proteomes" id="UP000185911"/>
    </source>
</evidence>
<evidence type="ECO:0000256" key="3">
    <source>
        <dbReference type="ARBA" id="ARBA00022475"/>
    </source>
</evidence>
<evidence type="ECO:0000256" key="8">
    <source>
        <dbReference type="ARBA" id="ARBA00038436"/>
    </source>
</evidence>
<protein>
    <recommendedName>
        <fullName evidence="9">TRAP transporter small permease protein</fullName>
    </recommendedName>
</protein>
<comment type="caution">
    <text evidence="11">The sequence shown here is derived from an EMBL/GenBank/DDBJ whole genome shotgun (WGS) entry which is preliminary data.</text>
</comment>
<comment type="similarity">
    <text evidence="8 9">Belongs to the TRAP transporter small permease family.</text>
</comment>
<evidence type="ECO:0000256" key="9">
    <source>
        <dbReference type="RuleBase" id="RU369079"/>
    </source>
</evidence>
<feature type="transmembrane region" description="Helical" evidence="9">
    <location>
        <begin position="12"/>
        <end position="33"/>
    </location>
</feature>
<dbReference type="STRING" id="81479.RA876_00965"/>
<keyword evidence="12" id="KW-1185">Reference proteome</keyword>
<dbReference type="AlphaFoldDB" id="A0A1Q8YHA3"/>
<dbReference type="EMBL" id="MSYM01000008">
    <property type="protein sequence ID" value="OLP07434.1"/>
    <property type="molecule type" value="Genomic_DNA"/>
</dbReference>
<dbReference type="Pfam" id="PF04290">
    <property type="entry name" value="DctQ"/>
    <property type="match status" value="1"/>
</dbReference>
<comment type="function">
    <text evidence="9">Part of the tripartite ATP-independent periplasmic (TRAP) transport system.</text>
</comment>
<comment type="subunit">
    <text evidence="9">The complex comprises the extracytoplasmic solute receptor protein and the two transmembrane proteins.</text>
</comment>
<keyword evidence="6 9" id="KW-1133">Transmembrane helix</keyword>
<evidence type="ECO:0000256" key="1">
    <source>
        <dbReference type="ARBA" id="ARBA00004429"/>
    </source>
</evidence>
<evidence type="ECO:0000259" key="10">
    <source>
        <dbReference type="Pfam" id="PF04290"/>
    </source>
</evidence>
<gene>
    <name evidence="11" type="ORF">BLL52_1264</name>
</gene>
<dbReference type="Proteomes" id="UP000185911">
    <property type="component" value="Unassembled WGS sequence"/>
</dbReference>
<dbReference type="InterPro" id="IPR055348">
    <property type="entry name" value="DctQ"/>
</dbReference>
<dbReference type="PANTHER" id="PTHR35011">
    <property type="entry name" value="2,3-DIKETO-L-GULONATE TRAP TRANSPORTER SMALL PERMEASE PROTEIN YIAM"/>
    <property type="match status" value="1"/>
</dbReference>
<feature type="transmembrane region" description="Helical" evidence="9">
    <location>
        <begin position="39"/>
        <end position="62"/>
    </location>
</feature>
<evidence type="ECO:0000256" key="4">
    <source>
        <dbReference type="ARBA" id="ARBA00022519"/>
    </source>
</evidence>
<keyword evidence="2 9" id="KW-0813">Transport</keyword>
<dbReference type="RefSeq" id="WP_075585747.1">
    <property type="nucleotide sequence ID" value="NZ_MSYM01000008.1"/>
</dbReference>
<reference evidence="11 12" key="1">
    <citation type="submission" date="2017-01" db="EMBL/GenBank/DDBJ databases">
        <title>Genome sequence of Rhodoferax antarcticus ANT.BR, a psychrophilic purple nonsulfur bacterium from an Antarctic microbial mat.</title>
        <authorList>
            <person name="Baker J."/>
            <person name="Riester C."/>
            <person name="Skinner B."/>
            <person name="Newell A."/>
            <person name="Swingley W."/>
            <person name="Madigan M."/>
            <person name="Jung D."/>
            <person name="Asao M."/>
            <person name="Chen M."/>
            <person name="Loughlin P."/>
            <person name="Pan H."/>
            <person name="Lin S."/>
            <person name="Li N."/>
            <person name="Shaw J."/>
            <person name="Prado M."/>
            <person name="Sherman C."/>
            <person name="Li X."/>
            <person name="Tang J."/>
            <person name="Blankenship R."/>
            <person name="Zhao T."/>
            <person name="Touchman J."/>
            <person name="Sattley M."/>
        </authorList>
    </citation>
    <scope>NUCLEOTIDE SEQUENCE [LARGE SCALE GENOMIC DNA]</scope>
    <source>
        <strain evidence="11 12">ANT.BR</strain>
    </source>
</reference>
<evidence type="ECO:0000313" key="11">
    <source>
        <dbReference type="EMBL" id="OLP07434.1"/>
    </source>
</evidence>
<keyword evidence="7 9" id="KW-0472">Membrane</keyword>
<keyword evidence="5 9" id="KW-0812">Transmembrane</keyword>
<dbReference type="PANTHER" id="PTHR35011:SF2">
    <property type="entry name" value="2,3-DIKETO-L-GULONATE TRAP TRANSPORTER SMALL PERMEASE PROTEIN YIAM"/>
    <property type="match status" value="1"/>
</dbReference>
<keyword evidence="4 9" id="KW-0997">Cell inner membrane</keyword>
<keyword evidence="3" id="KW-1003">Cell membrane</keyword>
<dbReference type="GO" id="GO:0005886">
    <property type="term" value="C:plasma membrane"/>
    <property type="evidence" value="ECO:0007669"/>
    <property type="project" value="UniProtKB-SubCell"/>
</dbReference>
<feature type="transmembrane region" description="Helical" evidence="9">
    <location>
        <begin position="124"/>
        <end position="142"/>
    </location>
</feature>
<evidence type="ECO:0000256" key="5">
    <source>
        <dbReference type="ARBA" id="ARBA00022692"/>
    </source>
</evidence>
<comment type="subcellular location">
    <subcellularLocation>
        <location evidence="1 9">Cell inner membrane</location>
        <topology evidence="1 9">Multi-pass membrane protein</topology>
    </subcellularLocation>
</comment>
<evidence type="ECO:0000256" key="7">
    <source>
        <dbReference type="ARBA" id="ARBA00023136"/>
    </source>
</evidence>
<accession>A0A1Q8YHA3</accession>